<keyword evidence="3" id="KW-0808">Transferase</keyword>
<organism evidence="6 7">
    <name type="scientific">Trichomalopsis sarcophagae</name>
    <dbReference type="NCBI Taxonomy" id="543379"/>
    <lineage>
        <taxon>Eukaryota</taxon>
        <taxon>Metazoa</taxon>
        <taxon>Ecdysozoa</taxon>
        <taxon>Arthropoda</taxon>
        <taxon>Hexapoda</taxon>
        <taxon>Insecta</taxon>
        <taxon>Pterygota</taxon>
        <taxon>Neoptera</taxon>
        <taxon>Endopterygota</taxon>
        <taxon>Hymenoptera</taxon>
        <taxon>Apocrita</taxon>
        <taxon>Proctotrupomorpha</taxon>
        <taxon>Chalcidoidea</taxon>
        <taxon>Pteromalidae</taxon>
        <taxon>Pteromalinae</taxon>
        <taxon>Trichomalopsis</taxon>
    </lineage>
</organism>
<dbReference type="SUPFAM" id="SSF75217">
    <property type="entry name" value="alpha/beta knot"/>
    <property type="match status" value="1"/>
</dbReference>
<feature type="domain" description="RNA 2-O ribose methyltransferase substrate binding" evidence="5">
    <location>
        <begin position="159"/>
        <end position="229"/>
    </location>
</feature>
<dbReference type="AlphaFoldDB" id="A0A232F193"/>
<protein>
    <recommendedName>
        <fullName evidence="5">RNA 2-O ribose methyltransferase substrate binding domain-containing protein</fullName>
    </recommendedName>
</protein>
<keyword evidence="7" id="KW-1185">Reference proteome</keyword>
<dbReference type="InterPro" id="IPR029028">
    <property type="entry name" value="Alpha/beta_knot_MTases"/>
</dbReference>
<feature type="region of interest" description="Disordered" evidence="4">
    <location>
        <begin position="54"/>
        <end position="77"/>
    </location>
</feature>
<comment type="caution">
    <text evidence="6">The sequence shown here is derived from an EMBL/GenBank/DDBJ whole genome shotgun (WGS) entry which is preliminary data.</text>
</comment>
<reference evidence="6 7" key="1">
    <citation type="journal article" date="2017" name="Curr. Biol.">
        <title>The Evolution of Venom by Co-option of Single-Copy Genes.</title>
        <authorList>
            <person name="Martinson E.O."/>
            <person name="Mrinalini"/>
            <person name="Kelkar Y.D."/>
            <person name="Chang C.H."/>
            <person name="Werren J.H."/>
        </authorList>
    </citation>
    <scope>NUCLEOTIDE SEQUENCE [LARGE SCALE GENOMIC DNA]</scope>
    <source>
        <strain evidence="6 7">Alberta</strain>
        <tissue evidence="6">Whole body</tissue>
    </source>
</reference>
<dbReference type="OrthoDB" id="270651at2759"/>
<evidence type="ECO:0000256" key="1">
    <source>
        <dbReference type="ARBA" id="ARBA00007228"/>
    </source>
</evidence>
<keyword evidence="2" id="KW-0489">Methyltransferase</keyword>
<dbReference type="GO" id="GO:0003723">
    <property type="term" value="F:RNA binding"/>
    <property type="evidence" value="ECO:0007669"/>
    <property type="project" value="InterPro"/>
</dbReference>
<proteinExistence type="inferred from homology"/>
<dbReference type="InterPro" id="IPR029026">
    <property type="entry name" value="tRNA_m1G_MTases_N"/>
</dbReference>
<evidence type="ECO:0000313" key="6">
    <source>
        <dbReference type="EMBL" id="OXU24464.1"/>
    </source>
</evidence>
<evidence type="ECO:0000259" key="5">
    <source>
        <dbReference type="SMART" id="SM00967"/>
    </source>
</evidence>
<feature type="region of interest" description="Disordered" evidence="4">
    <location>
        <begin position="332"/>
        <end position="357"/>
    </location>
</feature>
<dbReference type="Proteomes" id="UP000215335">
    <property type="component" value="Unassembled WGS sequence"/>
</dbReference>
<evidence type="ECO:0000256" key="4">
    <source>
        <dbReference type="SAM" id="MobiDB-lite"/>
    </source>
</evidence>
<dbReference type="Pfam" id="PF22435">
    <property type="entry name" value="MRM3-like_sub_bind"/>
    <property type="match status" value="1"/>
</dbReference>
<dbReference type="GO" id="GO:0006396">
    <property type="term" value="P:RNA processing"/>
    <property type="evidence" value="ECO:0007669"/>
    <property type="project" value="InterPro"/>
</dbReference>
<dbReference type="PANTHER" id="PTHR43191:SF2">
    <property type="entry name" value="RRNA METHYLTRANSFERASE 3, MITOCHONDRIAL"/>
    <property type="match status" value="1"/>
</dbReference>
<dbReference type="CDD" id="cd18106">
    <property type="entry name" value="SpoU-like_RNMTL1"/>
    <property type="match status" value="1"/>
</dbReference>
<dbReference type="PANTHER" id="PTHR43191">
    <property type="entry name" value="RRNA METHYLTRANSFERASE 3"/>
    <property type="match status" value="1"/>
</dbReference>
<dbReference type="Gene3D" id="3.30.1330.30">
    <property type="match status" value="1"/>
</dbReference>
<dbReference type="InterPro" id="IPR051259">
    <property type="entry name" value="rRNA_Methyltransferase"/>
</dbReference>
<dbReference type="STRING" id="543379.A0A232F193"/>
<dbReference type="InterPro" id="IPR001537">
    <property type="entry name" value="SpoU_MeTrfase"/>
</dbReference>
<sequence length="458" mass="51953">MMFKTLQLTVRNLRGISRIITTETFSSIQAHSYSKWTPRQYAAIVNEDELFDIEENTTPPAQSVRKTRSRSSRSRVNEIERQEMEDATSADVTFDDEIEKKIPVKSTKETKASKAYEAAKKRKESKTLLTKVHENEKIVSSIMMSLRSKKQRKKDELILLEGVRFIEDAIKAGIVPVYIFFSRWEDIKHLDFTNTGTKLFKVTYRSIQLWSTLTTSPGVMGIFKRPEPLKVKKSSLPITIICDNVRDPGNMGTILRAAAGVGVEKVVLTKGCVDFWDTKVLRSATGAHFRVPIKGSQEWDDIKSSIDDDAQIYVADNNVDAHIKDLAEIETAEEKTEADTETENQEPEIQEPAKTKSQNIIKKDTNDRLLLRNSNLPVIPYYAVDYTQNQVILIVGGETEGLSRESYKLIEQKQGIRVNIPLDNGIDSLNAGMALGIIAFEVKRQFLRVQKGLNHLKW</sequence>
<dbReference type="SMART" id="SM00967">
    <property type="entry name" value="SpoU_sub_bind"/>
    <property type="match status" value="1"/>
</dbReference>
<dbReference type="GO" id="GO:0005737">
    <property type="term" value="C:cytoplasm"/>
    <property type="evidence" value="ECO:0007669"/>
    <property type="project" value="UniProtKB-ARBA"/>
</dbReference>
<accession>A0A232F193</accession>
<dbReference type="InterPro" id="IPR029064">
    <property type="entry name" value="Ribosomal_eL30-like_sf"/>
</dbReference>
<evidence type="ECO:0000256" key="3">
    <source>
        <dbReference type="ARBA" id="ARBA00022679"/>
    </source>
</evidence>
<dbReference type="GO" id="GO:0008173">
    <property type="term" value="F:RNA methyltransferase activity"/>
    <property type="evidence" value="ECO:0007669"/>
    <property type="project" value="InterPro"/>
</dbReference>
<feature type="compositionally biased region" description="Acidic residues" evidence="4">
    <location>
        <begin position="339"/>
        <end position="349"/>
    </location>
</feature>
<dbReference type="InterPro" id="IPR013123">
    <property type="entry name" value="SpoU_subst-bd"/>
</dbReference>
<comment type="similarity">
    <text evidence="1">Belongs to the class IV-like SAM-binding methyltransferase superfamily. RNA methyltransferase TrmH family.</text>
</comment>
<dbReference type="InterPro" id="IPR053888">
    <property type="entry name" value="MRM3-like_sub_bind"/>
</dbReference>
<dbReference type="Pfam" id="PF00588">
    <property type="entry name" value="SpoU_methylase"/>
    <property type="match status" value="1"/>
</dbReference>
<evidence type="ECO:0000256" key="2">
    <source>
        <dbReference type="ARBA" id="ARBA00022603"/>
    </source>
</evidence>
<dbReference type="Gene3D" id="3.40.1280.10">
    <property type="match status" value="1"/>
</dbReference>
<dbReference type="EMBL" id="NNAY01001293">
    <property type="protein sequence ID" value="OXU24464.1"/>
    <property type="molecule type" value="Genomic_DNA"/>
</dbReference>
<name>A0A232F193_9HYME</name>
<dbReference type="GO" id="GO:0032259">
    <property type="term" value="P:methylation"/>
    <property type="evidence" value="ECO:0007669"/>
    <property type="project" value="UniProtKB-KW"/>
</dbReference>
<dbReference type="SUPFAM" id="SSF55315">
    <property type="entry name" value="L30e-like"/>
    <property type="match status" value="1"/>
</dbReference>
<evidence type="ECO:0000313" key="7">
    <source>
        <dbReference type="Proteomes" id="UP000215335"/>
    </source>
</evidence>
<gene>
    <name evidence="6" type="ORF">TSAR_015524</name>
</gene>